<dbReference type="RefSeq" id="YP_009393798.1">
    <property type="nucleotide sequence ID" value="NC_035269.1"/>
</dbReference>
<dbReference type="Gene3D" id="2.30.30.790">
    <property type="match status" value="1"/>
</dbReference>
<dbReference type="SUPFAM" id="SSF50104">
    <property type="entry name" value="Translation proteins SH3-like domain"/>
    <property type="match status" value="1"/>
</dbReference>
<evidence type="ECO:0000313" key="5">
    <source>
        <dbReference type="EMBL" id="ARW62360.1"/>
    </source>
</evidence>
<dbReference type="PROSITE" id="PS01015">
    <property type="entry name" value="RIBOSOMAL_L19"/>
    <property type="match status" value="1"/>
</dbReference>
<protein>
    <recommendedName>
        <fullName evidence="4">Large ribosomal subunit protein bL19c</fullName>
    </recommendedName>
</protein>
<dbReference type="EMBL" id="MF101422">
    <property type="protein sequence ID" value="ARW62360.1"/>
    <property type="molecule type" value="Genomic_DNA"/>
</dbReference>
<comment type="similarity">
    <text evidence="1 4">Belongs to the bacterial ribosomal protein bL19 family.</text>
</comment>
<dbReference type="GeneID" id="33355548"/>
<dbReference type="GO" id="GO:0005762">
    <property type="term" value="C:mitochondrial large ribosomal subunit"/>
    <property type="evidence" value="ECO:0007669"/>
    <property type="project" value="TreeGrafter"/>
</dbReference>
<proteinExistence type="inferred from homology"/>
<keyword evidence="5" id="KW-0150">Chloroplast</keyword>
<reference evidence="5" key="1">
    <citation type="journal article" date="2017" name="J. Phycol.">
        <title>Analysis of chloroplast genomes and a supermatrix inform reclassification of the Rhodomelaceae (Rhodophyta).</title>
        <authorList>
            <person name="Diaz-Tapia P."/>
            <person name="Maggs C.A."/>
            <person name="West J.A."/>
            <person name="Verbruggen H."/>
        </authorList>
    </citation>
    <scope>NUCLEOTIDE SEQUENCE</scope>
    <source>
        <strain evidence="5">JW4523</strain>
    </source>
</reference>
<name>A0A1Z1M8R5_9FLOR</name>
<dbReference type="InterPro" id="IPR001857">
    <property type="entry name" value="Ribosomal_bL19"/>
</dbReference>
<dbReference type="Pfam" id="PF01245">
    <property type="entry name" value="Ribosomal_L19"/>
    <property type="match status" value="1"/>
</dbReference>
<gene>
    <name evidence="4 5" type="primary">rpl19</name>
</gene>
<dbReference type="NCBIfam" id="TIGR01024">
    <property type="entry name" value="rplS_bact"/>
    <property type="match status" value="1"/>
</dbReference>
<dbReference type="GO" id="GO:0006412">
    <property type="term" value="P:translation"/>
    <property type="evidence" value="ECO:0007669"/>
    <property type="project" value="UniProtKB-UniRule"/>
</dbReference>
<dbReference type="HAMAP" id="MF_00402">
    <property type="entry name" value="Ribosomal_bL19"/>
    <property type="match status" value="1"/>
</dbReference>
<dbReference type="InterPro" id="IPR008991">
    <property type="entry name" value="Translation_prot_SH3-like_sf"/>
</dbReference>
<evidence type="ECO:0000256" key="3">
    <source>
        <dbReference type="ARBA" id="ARBA00023274"/>
    </source>
</evidence>
<dbReference type="PANTHER" id="PTHR15680:SF9">
    <property type="entry name" value="LARGE RIBOSOMAL SUBUNIT PROTEIN BL19M"/>
    <property type="match status" value="1"/>
</dbReference>
<dbReference type="AlphaFoldDB" id="A0A1Z1M8R5"/>
<dbReference type="InterPro" id="IPR038657">
    <property type="entry name" value="Ribosomal_bL19_sf"/>
</dbReference>
<dbReference type="PRINTS" id="PR00061">
    <property type="entry name" value="RIBOSOMALL19"/>
</dbReference>
<dbReference type="GO" id="GO:0003735">
    <property type="term" value="F:structural constituent of ribosome"/>
    <property type="evidence" value="ECO:0007669"/>
    <property type="project" value="InterPro"/>
</dbReference>
<evidence type="ECO:0000256" key="2">
    <source>
        <dbReference type="ARBA" id="ARBA00022980"/>
    </source>
</evidence>
<comment type="subcellular location">
    <subcellularLocation>
        <location evidence="4">Plastid</location>
        <location evidence="4">Chloroplast</location>
    </subcellularLocation>
</comment>
<keyword evidence="5" id="KW-0934">Plastid</keyword>
<keyword evidence="3 4" id="KW-0687">Ribonucleoprotein</keyword>
<geneLocation type="chloroplast" evidence="5"/>
<evidence type="ECO:0000256" key="1">
    <source>
        <dbReference type="ARBA" id="ARBA00005781"/>
    </source>
</evidence>
<dbReference type="InterPro" id="IPR018257">
    <property type="entry name" value="Ribosomal_bL19_CS"/>
</dbReference>
<organism evidence="5">
    <name type="scientific">Caloglossa beccarii</name>
    <dbReference type="NCBI Taxonomy" id="131038"/>
    <lineage>
        <taxon>Eukaryota</taxon>
        <taxon>Rhodophyta</taxon>
        <taxon>Florideophyceae</taxon>
        <taxon>Rhodymeniophycidae</taxon>
        <taxon>Ceramiales</taxon>
        <taxon>Delesseriaceae</taxon>
        <taxon>Caloglossa</taxon>
    </lineage>
</organism>
<sequence length="119" mass="13822">MEKYNFLYLKNNVENKFIKKNIPIINIGDSIKVKILIKEGNKNRVQISEGVIISKKNTTINQSITIRKIVQNVGVEKIYLIHSPLIIDIEIISRAKVRKSKLYYLRKRSGKATKLKIQK</sequence>
<dbReference type="PIRSF" id="PIRSF002191">
    <property type="entry name" value="Ribosomal_L19"/>
    <property type="match status" value="1"/>
</dbReference>
<dbReference type="GO" id="GO:0009507">
    <property type="term" value="C:chloroplast"/>
    <property type="evidence" value="ECO:0007669"/>
    <property type="project" value="UniProtKB-SubCell"/>
</dbReference>
<evidence type="ECO:0000256" key="4">
    <source>
        <dbReference type="HAMAP-Rule" id="MF_00402"/>
    </source>
</evidence>
<keyword evidence="2 4" id="KW-0689">Ribosomal protein</keyword>
<dbReference type="PANTHER" id="PTHR15680">
    <property type="entry name" value="RIBOSOMAL PROTEIN L19"/>
    <property type="match status" value="1"/>
</dbReference>
<accession>A0A1Z1M8R5</accession>